<feature type="domain" description="Integrase catalytic" evidence="1">
    <location>
        <begin position="296"/>
        <end position="468"/>
    </location>
</feature>
<dbReference type="PROSITE" id="PS51702">
    <property type="entry name" value="HTH_MU"/>
    <property type="match status" value="1"/>
</dbReference>
<organism evidence="3">
    <name type="scientific">Salmonella enterica</name>
    <name type="common">Salmonella choleraesuis</name>
    <dbReference type="NCBI Taxonomy" id="28901"/>
    <lineage>
        <taxon>Bacteria</taxon>
        <taxon>Pseudomonadati</taxon>
        <taxon>Pseudomonadota</taxon>
        <taxon>Gammaproteobacteria</taxon>
        <taxon>Enterobacterales</taxon>
        <taxon>Enterobacteriaceae</taxon>
        <taxon>Salmonella</taxon>
    </lineage>
</organism>
<dbReference type="InterPro" id="IPR036397">
    <property type="entry name" value="RNaseH_sf"/>
</dbReference>
<dbReference type="InterPro" id="IPR009004">
    <property type="entry name" value="Transposase_Mu_C"/>
</dbReference>
<dbReference type="GO" id="GO:0003677">
    <property type="term" value="F:DNA binding"/>
    <property type="evidence" value="ECO:0007669"/>
    <property type="project" value="InterPro"/>
</dbReference>
<dbReference type="AlphaFoldDB" id="A0A3F3IHG1"/>
<dbReference type="EMBL" id="MJEL01000004">
    <property type="protein sequence ID" value="OEH99078.1"/>
    <property type="molecule type" value="Genomic_DNA"/>
</dbReference>
<evidence type="ECO:0000313" key="3">
    <source>
        <dbReference type="EMBL" id="OEH99078.1"/>
    </source>
</evidence>
<comment type="caution">
    <text evidence="3">The sequence shown here is derived from an EMBL/GenBank/DDBJ whole genome shotgun (WGS) entry which is preliminary data.</text>
</comment>
<dbReference type="PROSITE" id="PS50994">
    <property type="entry name" value="INTEGRASE"/>
    <property type="match status" value="1"/>
</dbReference>
<proteinExistence type="predicted"/>
<protein>
    <submittedName>
        <fullName evidence="3">Transposase</fullName>
    </submittedName>
</protein>
<dbReference type="InterPro" id="IPR012337">
    <property type="entry name" value="RNaseH-like_sf"/>
</dbReference>
<dbReference type="InterPro" id="IPR003314">
    <property type="entry name" value="Mu-type_HTH"/>
</dbReference>
<dbReference type="SUPFAM" id="SSF53098">
    <property type="entry name" value="Ribonuclease H-like"/>
    <property type="match status" value="1"/>
</dbReference>
<dbReference type="InterPro" id="IPR036388">
    <property type="entry name" value="WH-like_DNA-bd_sf"/>
</dbReference>
<accession>A0A3F3IHG1</accession>
<name>A0A3F3IHG1_SALER</name>
<dbReference type="SUPFAM" id="SSF50610">
    <property type="entry name" value="mu transposase, C-terminal domain"/>
    <property type="match status" value="1"/>
</dbReference>
<gene>
    <name evidence="3" type="ORF">BH006_13940</name>
</gene>
<dbReference type="InterPro" id="IPR015378">
    <property type="entry name" value="Transposase-like_Mu_C"/>
</dbReference>
<evidence type="ECO:0000259" key="2">
    <source>
        <dbReference type="PROSITE" id="PS51702"/>
    </source>
</evidence>
<feature type="domain" description="HTH Mu-type" evidence="2">
    <location>
        <begin position="1"/>
        <end position="68"/>
    </location>
</feature>
<dbReference type="Gene3D" id="1.10.10.10">
    <property type="entry name" value="Winged helix-like DNA-binding domain superfamily/Winged helix DNA-binding domain"/>
    <property type="match status" value="1"/>
</dbReference>
<dbReference type="RefSeq" id="WP_069721013.1">
    <property type="nucleotide sequence ID" value="NZ_MJEL01000004.1"/>
</dbReference>
<dbReference type="InterPro" id="IPR009061">
    <property type="entry name" value="DNA-bd_dom_put_sf"/>
</dbReference>
<dbReference type="InterPro" id="IPR001584">
    <property type="entry name" value="Integrase_cat-core"/>
</dbReference>
<dbReference type="GO" id="GO:0015074">
    <property type="term" value="P:DNA integration"/>
    <property type="evidence" value="ECO:0007669"/>
    <property type="project" value="InterPro"/>
</dbReference>
<dbReference type="Gene3D" id="2.30.30.130">
    <property type="entry name" value="Transposase, Mu, C-terminal"/>
    <property type="match status" value="1"/>
</dbReference>
<dbReference type="Pfam" id="PF09299">
    <property type="entry name" value="Mu-transpos_C"/>
    <property type="match status" value="1"/>
</dbReference>
<dbReference type="SUPFAM" id="SSF46955">
    <property type="entry name" value="Putative DNA-binding domain"/>
    <property type="match status" value="1"/>
</dbReference>
<dbReference type="Gene3D" id="3.30.420.10">
    <property type="entry name" value="Ribonuclease H-like superfamily/Ribonuclease H"/>
    <property type="match status" value="1"/>
</dbReference>
<sequence>MFFSVNDLTGVPGLPGTVQGIRWTLNRATEQYPEWRRKRAGTKAFEYHIDCLPAEVQKFLRDRQIRKLLNDASEPAIAERLAGKNIVIREELANLQQFPALVSREVQALTDKQRLIIGARCLLCEEVDKLREHAGMGRNAAIAVIADGSRNGSLPGRVANAAMLANARKGKRLGVSRSSLQEWYSIYLLTACDTEKRLVMLAPRHHKETQPEDISWLLMFLAHWRDPNGPSMAYCYRKFTKEWDAIYQGQPAMLAVKPSYDVVRRVMNKLPKRERMRGRVSGAGARALETYSRRDWSLMPVNGCWICDGKSLNMKVRHPVSRTPFTPELTLIIDGRSRFVVGFSLSYSENQRGVSEAYRYAIEKYGKPLFVYTDNGPGQKNKTFDADITGIFPRAGITHMTGIPGNPQARGIIERLNAVIPYRLAQRFATYNGRGADKDGLKLLSRLIDSADNADKQSKPLDKRQRAALNLVPEWDYVISAIQEEIDDYNNHHEHSALPLFQGKHLSPAVYREAVLAAEGDEIEYLTEIELREMFMPEEIRTVERGYVELRTNFYFSDALSDFDGEKVRVAYDTRRADEVIIRKMNGAFICTAVWNGNTRAAIPVNEMERAQEERRQRAHKRLDKKAREIDAQAVPALEHKPDFNLGFGLQPVLPKEDGKDKLYLFASERERDLKKNGTHHR</sequence>
<dbReference type="Proteomes" id="UP000852880">
    <property type="component" value="Unassembled WGS sequence"/>
</dbReference>
<evidence type="ECO:0000259" key="1">
    <source>
        <dbReference type="PROSITE" id="PS50994"/>
    </source>
</evidence>
<dbReference type="Pfam" id="PF02316">
    <property type="entry name" value="HTH_Tnp_Mu_1"/>
    <property type="match status" value="1"/>
</dbReference>
<reference evidence="3" key="1">
    <citation type="submission" date="2016-09" db="EMBL/GenBank/DDBJ databases">
        <title>Whole Genome Sequencing of Salmonella enterica subsp. enterica serovar Nottingham.</title>
        <authorList>
            <person name="Zheng J."/>
            <person name="Wang H."/>
        </authorList>
    </citation>
    <scope>NUCLEOTIDE SEQUENCE [LARGE SCALE GENOMIC DNA]</scope>
    <source>
        <strain evidence="3">CFSAN055411</strain>
    </source>
</reference>